<evidence type="ECO:0000313" key="5">
    <source>
        <dbReference type="WBParaSite" id="PDA_v2.g6837.t1"/>
    </source>
</evidence>
<keyword evidence="2" id="KW-0009">Actin-binding</keyword>
<evidence type="ECO:0000313" key="4">
    <source>
        <dbReference type="Proteomes" id="UP000887578"/>
    </source>
</evidence>
<evidence type="ECO:0000256" key="2">
    <source>
        <dbReference type="ARBA" id="ARBA00023203"/>
    </source>
</evidence>
<dbReference type="Gene3D" id="1.10.418.10">
    <property type="entry name" value="Calponin-like domain"/>
    <property type="match status" value="1"/>
</dbReference>
<dbReference type="PANTHER" id="PTHR19961">
    <property type="entry name" value="FIMBRIN/PLASTIN"/>
    <property type="match status" value="1"/>
</dbReference>
<dbReference type="InterPro" id="IPR001715">
    <property type="entry name" value="CH_dom"/>
</dbReference>
<keyword evidence="4" id="KW-1185">Reference proteome</keyword>
<protein>
    <submittedName>
        <fullName evidence="5">Calponin-homology (CH) domain-containing protein</fullName>
    </submittedName>
</protein>
<dbReference type="SUPFAM" id="SSF47576">
    <property type="entry name" value="Calponin-homology domain, CH-domain"/>
    <property type="match status" value="1"/>
</dbReference>
<dbReference type="Proteomes" id="UP000887578">
    <property type="component" value="Unplaced"/>
</dbReference>
<evidence type="ECO:0000259" key="3">
    <source>
        <dbReference type="Pfam" id="PF00307"/>
    </source>
</evidence>
<keyword evidence="1" id="KW-0677">Repeat</keyword>
<dbReference type="WBParaSite" id="PDA_v2.g6837.t1">
    <property type="protein sequence ID" value="PDA_v2.g6837.t1"/>
    <property type="gene ID" value="PDA_v2.g6837"/>
</dbReference>
<dbReference type="PANTHER" id="PTHR19961:SF18">
    <property type="entry name" value="FI19014P1"/>
    <property type="match status" value="1"/>
</dbReference>
<dbReference type="GO" id="GO:0005884">
    <property type="term" value="C:actin filament"/>
    <property type="evidence" value="ECO:0007669"/>
    <property type="project" value="TreeGrafter"/>
</dbReference>
<dbReference type="GO" id="GO:0051015">
    <property type="term" value="F:actin filament binding"/>
    <property type="evidence" value="ECO:0007669"/>
    <property type="project" value="InterPro"/>
</dbReference>
<dbReference type="InterPro" id="IPR039959">
    <property type="entry name" value="Fimbrin/Plastin"/>
</dbReference>
<dbReference type="GO" id="GO:0032432">
    <property type="term" value="C:actin filament bundle"/>
    <property type="evidence" value="ECO:0007669"/>
    <property type="project" value="TreeGrafter"/>
</dbReference>
<organism evidence="4 5">
    <name type="scientific">Panagrolaimus davidi</name>
    <dbReference type="NCBI Taxonomy" id="227884"/>
    <lineage>
        <taxon>Eukaryota</taxon>
        <taxon>Metazoa</taxon>
        <taxon>Ecdysozoa</taxon>
        <taxon>Nematoda</taxon>
        <taxon>Chromadorea</taxon>
        <taxon>Rhabditida</taxon>
        <taxon>Tylenchina</taxon>
        <taxon>Panagrolaimomorpha</taxon>
        <taxon>Panagrolaimoidea</taxon>
        <taxon>Panagrolaimidae</taxon>
        <taxon>Panagrolaimus</taxon>
    </lineage>
</organism>
<reference evidence="5" key="1">
    <citation type="submission" date="2022-11" db="UniProtKB">
        <authorList>
            <consortium name="WormBaseParasite"/>
        </authorList>
    </citation>
    <scope>IDENTIFICATION</scope>
</reference>
<name>A0A914R5X8_9BILA</name>
<sequence>MEIKLSHWHLFGNQCVHIHTLAILLQCTKEGHRYATDKEIIKWVNEKLKSARKTSHIQKKRENAKYALTSGRKIGARLYALPEQIIEGGQKMVITVFTCLMARDFMPNVHMEDNDKENVEITSLSKITC</sequence>
<dbReference type="GO" id="GO:0051639">
    <property type="term" value="P:actin filament network formation"/>
    <property type="evidence" value="ECO:0007669"/>
    <property type="project" value="TreeGrafter"/>
</dbReference>
<feature type="domain" description="Calponin-homology (CH)" evidence="3">
    <location>
        <begin position="58"/>
        <end position="103"/>
    </location>
</feature>
<dbReference type="GO" id="GO:0005737">
    <property type="term" value="C:cytoplasm"/>
    <property type="evidence" value="ECO:0007669"/>
    <property type="project" value="TreeGrafter"/>
</dbReference>
<dbReference type="AlphaFoldDB" id="A0A914R5X8"/>
<accession>A0A914R5X8</accession>
<dbReference type="Pfam" id="PF00307">
    <property type="entry name" value="CH"/>
    <property type="match status" value="1"/>
</dbReference>
<proteinExistence type="predicted"/>
<dbReference type="InterPro" id="IPR036872">
    <property type="entry name" value="CH_dom_sf"/>
</dbReference>
<dbReference type="GO" id="GO:0051017">
    <property type="term" value="P:actin filament bundle assembly"/>
    <property type="evidence" value="ECO:0007669"/>
    <property type="project" value="InterPro"/>
</dbReference>
<evidence type="ECO:0000256" key="1">
    <source>
        <dbReference type="ARBA" id="ARBA00022737"/>
    </source>
</evidence>